<reference evidence="1" key="1">
    <citation type="submission" date="2019-08" db="EMBL/GenBank/DDBJ databases">
        <authorList>
            <person name="Kucharzyk K."/>
            <person name="Murdoch R.W."/>
            <person name="Higgins S."/>
            <person name="Loffler F."/>
        </authorList>
    </citation>
    <scope>NUCLEOTIDE SEQUENCE</scope>
</reference>
<evidence type="ECO:0000313" key="1">
    <source>
        <dbReference type="EMBL" id="MPN09705.1"/>
    </source>
</evidence>
<proteinExistence type="predicted"/>
<accession>A0A645F5T4</accession>
<comment type="caution">
    <text evidence="1">The sequence shown here is derived from an EMBL/GenBank/DDBJ whole genome shotgun (WGS) entry which is preliminary data.</text>
</comment>
<dbReference type="EMBL" id="VSSQ01055833">
    <property type="protein sequence ID" value="MPN09705.1"/>
    <property type="molecule type" value="Genomic_DNA"/>
</dbReference>
<organism evidence="1">
    <name type="scientific">bioreactor metagenome</name>
    <dbReference type="NCBI Taxonomy" id="1076179"/>
    <lineage>
        <taxon>unclassified sequences</taxon>
        <taxon>metagenomes</taxon>
        <taxon>ecological metagenomes</taxon>
    </lineage>
</organism>
<name>A0A645F5T4_9ZZZZ</name>
<dbReference type="AlphaFoldDB" id="A0A645F5T4"/>
<sequence>MIVDCRSFLPVSPIFSAFTTTTKSPVSTCGVYVGLCFPISIRATCTARRPRCLSVASITYHLRSTSAPLAMKERVPIMGLPPQKKWFTNILSFLKLLVRFSEAVAYVRKRTALQGHCLLTWGKTGCGARVRVQASGCRLFREDVRVWR</sequence>
<gene>
    <name evidence="1" type="ORF">SDC9_156997</name>
</gene>
<protein>
    <submittedName>
        <fullName evidence="1">Uncharacterized protein</fullName>
    </submittedName>
</protein>